<dbReference type="Proteomes" id="UP001056436">
    <property type="component" value="Unassembled WGS sequence"/>
</dbReference>
<organism evidence="2 3">
    <name type="scientific">Colletotrichum abscissum</name>
    <dbReference type="NCBI Taxonomy" id="1671311"/>
    <lineage>
        <taxon>Eukaryota</taxon>
        <taxon>Fungi</taxon>
        <taxon>Dikarya</taxon>
        <taxon>Ascomycota</taxon>
        <taxon>Pezizomycotina</taxon>
        <taxon>Sordariomycetes</taxon>
        <taxon>Hypocreomycetidae</taxon>
        <taxon>Glomerellales</taxon>
        <taxon>Glomerellaceae</taxon>
        <taxon>Colletotrichum</taxon>
        <taxon>Colletotrichum acutatum species complex</taxon>
    </lineage>
</organism>
<reference evidence="2" key="1">
    <citation type="submission" date="2019-01" db="EMBL/GenBank/DDBJ databases">
        <title>Colletotrichum abscissum LGMF1257.</title>
        <authorList>
            <person name="Baroncelli R."/>
        </authorList>
    </citation>
    <scope>NUCLEOTIDE SEQUENCE</scope>
    <source>
        <strain evidence="2">Ca142</strain>
    </source>
</reference>
<sequence length="64" mass="6911">MGHRLFNANASAGANEESDEALGDSQLSDDSCTQGDCEFCELADETVTTIDSDLYMTLHSVNQH</sequence>
<evidence type="ECO:0000313" key="3">
    <source>
        <dbReference type="Proteomes" id="UP001056436"/>
    </source>
</evidence>
<protein>
    <submittedName>
        <fullName evidence="2">Uncharacterized protein</fullName>
    </submittedName>
</protein>
<dbReference type="AlphaFoldDB" id="A0A9Q0B4U9"/>
<feature type="region of interest" description="Disordered" evidence="1">
    <location>
        <begin position="1"/>
        <end position="32"/>
    </location>
</feature>
<gene>
    <name evidence="2" type="ORF">CABS02_06449</name>
</gene>
<comment type="caution">
    <text evidence="2">The sequence shown here is derived from an EMBL/GenBank/DDBJ whole genome shotgun (WGS) entry which is preliminary data.</text>
</comment>
<name>A0A9Q0B4U9_9PEZI</name>
<dbReference type="EMBL" id="SDAQ01000031">
    <property type="protein sequence ID" value="KAI3553308.1"/>
    <property type="molecule type" value="Genomic_DNA"/>
</dbReference>
<accession>A0A9Q0B4U9</accession>
<evidence type="ECO:0000256" key="1">
    <source>
        <dbReference type="SAM" id="MobiDB-lite"/>
    </source>
</evidence>
<keyword evidence="3" id="KW-1185">Reference proteome</keyword>
<evidence type="ECO:0000313" key="2">
    <source>
        <dbReference type="EMBL" id="KAI3553308.1"/>
    </source>
</evidence>
<dbReference type="OrthoDB" id="10338485at2759"/>
<proteinExistence type="predicted"/>